<name>A0A1B7XQX5_COLHI</name>
<dbReference type="Proteomes" id="UP000092177">
    <property type="component" value="Chromosome 11"/>
</dbReference>
<protein>
    <submittedName>
        <fullName evidence="2">Uncharacterized protein</fullName>
    </submittedName>
</protein>
<dbReference type="KEGG" id="chig:CH63R_14473"/>
<evidence type="ECO:0000256" key="1">
    <source>
        <dbReference type="SAM" id="MobiDB-lite"/>
    </source>
</evidence>
<organism evidence="2 3">
    <name type="scientific">Colletotrichum higginsianum (strain IMI 349063)</name>
    <name type="common">Crucifer anthracnose fungus</name>
    <dbReference type="NCBI Taxonomy" id="759273"/>
    <lineage>
        <taxon>Eukaryota</taxon>
        <taxon>Fungi</taxon>
        <taxon>Dikarya</taxon>
        <taxon>Ascomycota</taxon>
        <taxon>Pezizomycotina</taxon>
        <taxon>Sordariomycetes</taxon>
        <taxon>Hypocreomycetidae</taxon>
        <taxon>Glomerellales</taxon>
        <taxon>Glomerellaceae</taxon>
        <taxon>Colletotrichum</taxon>
        <taxon>Colletotrichum destructivum species complex</taxon>
    </lineage>
</organism>
<dbReference type="GeneID" id="28873554"/>
<dbReference type="VEuPathDB" id="FungiDB:CH63R_14473"/>
<comment type="caution">
    <text evidence="2">The sequence shown here is derived from an EMBL/GenBank/DDBJ whole genome shotgun (WGS) entry which is preliminary data.</text>
</comment>
<evidence type="ECO:0000313" key="2">
    <source>
        <dbReference type="EMBL" id="OBR02172.1"/>
    </source>
</evidence>
<sequence>MPCDSASFVNGSGVVMSDTDDAQATGSEKDGRGRRTSTGSRHDDQTGNLDDLEAWVKNAMKAMNAALKTRMDVIEHDILKTEQR</sequence>
<reference evidence="3" key="1">
    <citation type="journal article" date="2017" name="BMC Genomics">
        <title>Gapless genome assembly of Colletotrichum higginsianum reveals chromosome structure and association of transposable elements with secondary metabolite gene clusters.</title>
        <authorList>
            <person name="Dallery J.-F."/>
            <person name="Lapalu N."/>
            <person name="Zampounis A."/>
            <person name="Pigne S."/>
            <person name="Luyten I."/>
            <person name="Amselem J."/>
            <person name="Wittenberg A.H.J."/>
            <person name="Zhou S."/>
            <person name="de Queiroz M.V."/>
            <person name="Robin G.P."/>
            <person name="Auger A."/>
            <person name="Hainaut M."/>
            <person name="Henrissat B."/>
            <person name="Kim K.-T."/>
            <person name="Lee Y.-H."/>
            <person name="Lespinet O."/>
            <person name="Schwartz D.C."/>
            <person name="Thon M.R."/>
            <person name="O'Connell R.J."/>
        </authorList>
    </citation>
    <scope>NUCLEOTIDE SEQUENCE [LARGE SCALE GENOMIC DNA]</scope>
    <source>
        <strain evidence="3">IMI 349063</strain>
    </source>
</reference>
<feature type="region of interest" description="Disordered" evidence="1">
    <location>
        <begin position="1"/>
        <end position="49"/>
    </location>
</feature>
<gene>
    <name evidence="2" type="ORF">CH63R_14473</name>
</gene>
<proteinExistence type="predicted"/>
<evidence type="ECO:0000313" key="3">
    <source>
        <dbReference type="Proteomes" id="UP000092177"/>
    </source>
</evidence>
<dbReference type="RefSeq" id="XP_018150690.1">
    <property type="nucleotide sequence ID" value="XM_018309447.1"/>
</dbReference>
<dbReference type="AlphaFoldDB" id="A0A1B7XQX5"/>
<accession>A0A1B7XQX5</accession>
<keyword evidence="3" id="KW-1185">Reference proteome</keyword>
<dbReference type="EMBL" id="LTAN01000011">
    <property type="protein sequence ID" value="OBR02172.1"/>
    <property type="molecule type" value="Genomic_DNA"/>
</dbReference>